<dbReference type="OrthoDB" id="9772609at2"/>
<evidence type="ECO:0000256" key="6">
    <source>
        <dbReference type="ARBA" id="ARBA00023136"/>
    </source>
</evidence>
<keyword evidence="5 7" id="KW-1133">Transmembrane helix</keyword>
<dbReference type="AlphaFoldDB" id="A0A1B1YFE8"/>
<keyword evidence="3" id="KW-1003">Cell membrane</keyword>
<dbReference type="SUPFAM" id="SSF161098">
    <property type="entry name" value="MetI-like"/>
    <property type="match status" value="1"/>
</dbReference>
<evidence type="ECO:0000313" key="9">
    <source>
        <dbReference type="EMBL" id="ANW99489.1"/>
    </source>
</evidence>
<dbReference type="InterPro" id="IPR035906">
    <property type="entry name" value="MetI-like_sf"/>
</dbReference>
<dbReference type="PANTHER" id="PTHR43744:SF12">
    <property type="entry name" value="ABC TRANSPORTER PERMEASE PROTEIN MG189-RELATED"/>
    <property type="match status" value="1"/>
</dbReference>
<dbReference type="CDD" id="cd06261">
    <property type="entry name" value="TM_PBP2"/>
    <property type="match status" value="1"/>
</dbReference>
<evidence type="ECO:0000256" key="5">
    <source>
        <dbReference type="ARBA" id="ARBA00022989"/>
    </source>
</evidence>
<protein>
    <submittedName>
        <fullName evidence="9">Sugar ABC transporter permease</fullName>
    </submittedName>
</protein>
<dbReference type="InterPro" id="IPR000515">
    <property type="entry name" value="MetI-like"/>
</dbReference>
<evidence type="ECO:0000256" key="3">
    <source>
        <dbReference type="ARBA" id="ARBA00022475"/>
    </source>
</evidence>
<keyword evidence="2 7" id="KW-0813">Transport</keyword>
<accession>A0A1B1YFE8</accession>
<dbReference type="Pfam" id="PF00528">
    <property type="entry name" value="BPD_transp_1"/>
    <property type="match status" value="1"/>
</dbReference>
<feature type="transmembrane region" description="Helical" evidence="7">
    <location>
        <begin position="240"/>
        <end position="260"/>
    </location>
</feature>
<feature type="transmembrane region" description="Helical" evidence="7">
    <location>
        <begin position="105"/>
        <end position="127"/>
    </location>
</feature>
<comment type="similarity">
    <text evidence="7">Belongs to the binding-protein-dependent transport system permease family.</text>
</comment>
<feature type="transmembrane region" description="Helical" evidence="7">
    <location>
        <begin position="12"/>
        <end position="31"/>
    </location>
</feature>
<evidence type="ECO:0000256" key="7">
    <source>
        <dbReference type="RuleBase" id="RU363032"/>
    </source>
</evidence>
<reference evidence="9 10" key="1">
    <citation type="submission" date="2016-02" db="EMBL/GenBank/DDBJ databases">
        <title>Comparison of Clostridium stercorarium subspecies using comparative genomics and transcriptomics.</title>
        <authorList>
            <person name="Schellenberg J."/>
            <person name="Thallinger G."/>
            <person name="Levin D.B."/>
            <person name="Zhang X."/>
            <person name="Alvare G."/>
            <person name="Fristensky B."/>
            <person name="Sparling R."/>
        </authorList>
    </citation>
    <scope>NUCLEOTIDE SEQUENCE [LARGE SCALE GENOMIC DNA]</scope>
    <source>
        <strain evidence="9 10">DSM 2910</strain>
    </source>
</reference>
<dbReference type="GO" id="GO:0005886">
    <property type="term" value="C:plasma membrane"/>
    <property type="evidence" value="ECO:0007669"/>
    <property type="project" value="UniProtKB-SubCell"/>
</dbReference>
<keyword evidence="4 7" id="KW-0812">Transmembrane</keyword>
<feature type="transmembrane region" description="Helical" evidence="7">
    <location>
        <begin position="74"/>
        <end position="96"/>
    </location>
</feature>
<dbReference type="Gene3D" id="1.10.3720.10">
    <property type="entry name" value="MetI-like"/>
    <property type="match status" value="1"/>
</dbReference>
<organism evidence="9 10">
    <name type="scientific">Thermoclostridium stercorarium subsp. thermolacticum DSM 2910</name>
    <dbReference type="NCBI Taxonomy" id="1121336"/>
    <lineage>
        <taxon>Bacteria</taxon>
        <taxon>Bacillati</taxon>
        <taxon>Bacillota</taxon>
        <taxon>Clostridia</taxon>
        <taxon>Eubacteriales</taxon>
        <taxon>Oscillospiraceae</taxon>
        <taxon>Thermoclostridium</taxon>
    </lineage>
</organism>
<feature type="domain" description="ABC transmembrane type-1" evidence="8">
    <location>
        <begin position="70"/>
        <end position="261"/>
    </location>
</feature>
<comment type="subcellular location">
    <subcellularLocation>
        <location evidence="1 7">Cell membrane</location>
        <topology evidence="1 7">Multi-pass membrane protein</topology>
    </subcellularLocation>
</comment>
<keyword evidence="6 7" id="KW-0472">Membrane</keyword>
<evidence type="ECO:0000256" key="1">
    <source>
        <dbReference type="ARBA" id="ARBA00004651"/>
    </source>
</evidence>
<dbReference type="PANTHER" id="PTHR43744">
    <property type="entry name" value="ABC TRANSPORTER PERMEASE PROTEIN MG189-RELATED-RELATED"/>
    <property type="match status" value="1"/>
</dbReference>
<dbReference type="PROSITE" id="PS50928">
    <property type="entry name" value="ABC_TM1"/>
    <property type="match status" value="1"/>
</dbReference>
<dbReference type="EMBL" id="CP014672">
    <property type="protein sequence ID" value="ANW99489.1"/>
    <property type="molecule type" value="Genomic_DNA"/>
</dbReference>
<feature type="transmembrane region" description="Helical" evidence="7">
    <location>
        <begin position="139"/>
        <end position="161"/>
    </location>
</feature>
<feature type="transmembrane region" description="Helical" evidence="7">
    <location>
        <begin position="182"/>
        <end position="207"/>
    </location>
</feature>
<proteinExistence type="inferred from homology"/>
<name>A0A1B1YFE8_THEST</name>
<gene>
    <name evidence="9" type="ORF">CSTERTH_10850</name>
</gene>
<evidence type="ECO:0000256" key="4">
    <source>
        <dbReference type="ARBA" id="ARBA00022692"/>
    </source>
</evidence>
<evidence type="ECO:0000313" key="10">
    <source>
        <dbReference type="Proteomes" id="UP000092971"/>
    </source>
</evidence>
<sequence>MKERKGKLKYIRYVLIYLMLIIFIMPFYLMVINSFKTTQQFVTNPFALPEKIGFGNYVNAFNKMNFLQAIGNSVVITVISIILILLTSSMAAYFLVRHPWKINKVIFAILVASMIVPFQAIMIPLVSIYGSLNLMNSKWVLIFMYMGFGQAFAIFIFHGFIKNIPGEMEESALIDGCNKIRLFFRIVFPLLKPVLVTVLILDVLWIWNDYLLPSLILLSPAERTLPLSTYNFFNTYSVDYAPLMAGIVLTIIPILVVYLFSQKYIIEGVVQGAIK</sequence>
<dbReference type="Proteomes" id="UP000092971">
    <property type="component" value="Chromosome"/>
</dbReference>
<dbReference type="GO" id="GO:0055085">
    <property type="term" value="P:transmembrane transport"/>
    <property type="evidence" value="ECO:0007669"/>
    <property type="project" value="InterPro"/>
</dbReference>
<dbReference type="RefSeq" id="WP_015359894.1">
    <property type="nucleotide sequence ID" value="NZ_CP014672.1"/>
</dbReference>
<evidence type="ECO:0000256" key="2">
    <source>
        <dbReference type="ARBA" id="ARBA00022448"/>
    </source>
</evidence>
<evidence type="ECO:0000259" key="8">
    <source>
        <dbReference type="PROSITE" id="PS50928"/>
    </source>
</evidence>